<reference evidence="3" key="1">
    <citation type="journal article" date="2019" name="Int. J. Syst. Evol. Microbiol.">
        <title>The Global Catalogue of Microorganisms (GCM) 10K type strain sequencing project: providing services to taxonomists for standard genome sequencing and annotation.</title>
        <authorList>
            <consortium name="The Broad Institute Genomics Platform"/>
            <consortium name="The Broad Institute Genome Sequencing Center for Infectious Disease"/>
            <person name="Wu L."/>
            <person name="Ma J."/>
        </authorList>
    </citation>
    <scope>NUCLEOTIDE SEQUENCE [LARGE SCALE GENOMIC DNA]</scope>
    <source>
        <strain evidence="3">CCM 7282</strain>
    </source>
</reference>
<gene>
    <name evidence="2" type="primary">yusE</name>
    <name evidence="2" type="ORF">GCM10007216_10280</name>
</gene>
<comment type="caution">
    <text evidence="2">The sequence shown here is derived from an EMBL/GenBank/DDBJ whole genome shotgun (WGS) entry which is preliminary data.</text>
</comment>
<sequence length="104" mass="12105">MEVLELTTEKDFIDSDRKAMIFIHSPFCGTCRMARKMLDTIESLWQQHLFFELNASLHPGFMQENQVESVPCLLVVSKGRVKDKIYAFHSVPYMQRIVSKHVNS</sequence>
<dbReference type="InterPro" id="IPR013766">
    <property type="entry name" value="Thioredoxin_domain"/>
</dbReference>
<proteinExistence type="predicted"/>
<organism evidence="2 3">
    <name type="scientific">Thalassobacillus devorans</name>
    <dbReference type="NCBI Taxonomy" id="279813"/>
    <lineage>
        <taxon>Bacteria</taxon>
        <taxon>Bacillati</taxon>
        <taxon>Bacillota</taxon>
        <taxon>Bacilli</taxon>
        <taxon>Bacillales</taxon>
        <taxon>Bacillaceae</taxon>
        <taxon>Thalassobacillus</taxon>
    </lineage>
</organism>
<dbReference type="SUPFAM" id="SSF52833">
    <property type="entry name" value="Thioredoxin-like"/>
    <property type="match status" value="1"/>
</dbReference>
<dbReference type="Gene3D" id="3.40.30.10">
    <property type="entry name" value="Glutaredoxin"/>
    <property type="match status" value="1"/>
</dbReference>
<accession>A0ABQ1NNS3</accession>
<name>A0ABQ1NNS3_9BACI</name>
<dbReference type="Pfam" id="PF00085">
    <property type="entry name" value="Thioredoxin"/>
    <property type="match status" value="1"/>
</dbReference>
<feature type="domain" description="Thioredoxin" evidence="1">
    <location>
        <begin position="13"/>
        <end position="85"/>
    </location>
</feature>
<evidence type="ECO:0000313" key="3">
    <source>
        <dbReference type="Proteomes" id="UP000619534"/>
    </source>
</evidence>
<keyword evidence="3" id="KW-1185">Reference proteome</keyword>
<protein>
    <submittedName>
        <fullName evidence="2">Thioredoxin-like protein YusE</fullName>
    </submittedName>
</protein>
<dbReference type="EMBL" id="BMCJ01000002">
    <property type="protein sequence ID" value="GGC81687.1"/>
    <property type="molecule type" value="Genomic_DNA"/>
</dbReference>
<dbReference type="Proteomes" id="UP000619534">
    <property type="component" value="Unassembled WGS sequence"/>
</dbReference>
<dbReference type="CDD" id="cd02947">
    <property type="entry name" value="TRX_family"/>
    <property type="match status" value="1"/>
</dbReference>
<evidence type="ECO:0000259" key="1">
    <source>
        <dbReference type="Pfam" id="PF00085"/>
    </source>
</evidence>
<dbReference type="RefSeq" id="WP_062440937.1">
    <property type="nucleotide sequence ID" value="NZ_BMCJ01000002.1"/>
</dbReference>
<dbReference type="InterPro" id="IPR036249">
    <property type="entry name" value="Thioredoxin-like_sf"/>
</dbReference>
<evidence type="ECO:0000313" key="2">
    <source>
        <dbReference type="EMBL" id="GGC81687.1"/>
    </source>
</evidence>